<dbReference type="GO" id="GO:0006353">
    <property type="term" value="P:DNA-templated transcription termination"/>
    <property type="evidence" value="ECO:0007669"/>
    <property type="project" value="UniProtKB-KW"/>
</dbReference>
<dbReference type="InterPro" id="IPR038538">
    <property type="entry name" value="MTERF_sf"/>
</dbReference>
<dbReference type="PANTHER" id="PTHR13068">
    <property type="entry name" value="CGI-12 PROTEIN-RELATED"/>
    <property type="match status" value="1"/>
</dbReference>
<evidence type="ECO:0000256" key="3">
    <source>
        <dbReference type="ARBA" id="ARBA00022946"/>
    </source>
</evidence>
<reference evidence="4 5" key="1">
    <citation type="journal article" date="2013" name="Genome Biol.">
        <title>The genome sequence of the most widely cultivated cacao type and its use to identify candidate genes regulating pod color.</title>
        <authorList>
            <person name="Motamayor J.C."/>
            <person name="Mockaitis K."/>
            <person name="Schmutz J."/>
            <person name="Haiminen N."/>
            <person name="Iii D.L."/>
            <person name="Cornejo O."/>
            <person name="Findley S.D."/>
            <person name="Zheng P."/>
            <person name="Utro F."/>
            <person name="Royaert S."/>
            <person name="Saski C."/>
            <person name="Jenkins J."/>
            <person name="Podicheti R."/>
            <person name="Zhao M."/>
            <person name="Scheffler B.E."/>
            <person name="Stack J.C."/>
            <person name="Feltus F.A."/>
            <person name="Mustiga G.M."/>
            <person name="Amores F."/>
            <person name="Phillips W."/>
            <person name="Marelli J.P."/>
            <person name="May G.D."/>
            <person name="Shapiro H."/>
            <person name="Ma J."/>
            <person name="Bustamante C.D."/>
            <person name="Schnell R.J."/>
            <person name="Main D."/>
            <person name="Gilbert D."/>
            <person name="Parida L."/>
            <person name="Kuhn D.N."/>
        </authorList>
    </citation>
    <scope>NUCLEOTIDE SEQUENCE [LARGE SCALE GENOMIC DNA]</scope>
    <source>
        <strain evidence="5">cv. Matina 1-6</strain>
    </source>
</reference>
<protein>
    <recommendedName>
        <fullName evidence="6">Mitochondrial transcription termination factor family protein</fullName>
    </recommendedName>
</protein>
<dbReference type="Gramene" id="EOY06455">
    <property type="protein sequence ID" value="EOY06455"/>
    <property type="gene ID" value="TCM_021169"/>
</dbReference>
<sequence length="220" mass="25281">MWEFYVSRAFSSPDLAEFLSRYPTILRTSLEKQLVPSLDFFSNLLQSDDKTVRVLQRCPFILGYDLDAYMLPNIKTLLDNGVPKSNIISAVCYHPAAFLTYSDRFKEIVKKRKFAVYKKRGWSDQEVSRAFANCQATKRCWLVGAWRSGLFRGVLFAQYLLSRGLIKNSCGLSALFDTSEKVFLQTFVNRYEDDAPELLKAIKEKVNLAVGGKYRTRHSV</sequence>
<keyword evidence="2" id="KW-0804">Transcription</keyword>
<evidence type="ECO:0000313" key="5">
    <source>
        <dbReference type="Proteomes" id="UP000026915"/>
    </source>
</evidence>
<evidence type="ECO:0000313" key="4">
    <source>
        <dbReference type="EMBL" id="EOY06455.1"/>
    </source>
</evidence>
<dbReference type="Proteomes" id="UP000026915">
    <property type="component" value="Chromosome 4"/>
</dbReference>
<dbReference type="EMBL" id="CM001882">
    <property type="protein sequence ID" value="EOY06455.1"/>
    <property type="molecule type" value="Genomic_DNA"/>
</dbReference>
<organism evidence="4 5">
    <name type="scientific">Theobroma cacao</name>
    <name type="common">Cacao</name>
    <name type="synonym">Cocoa</name>
    <dbReference type="NCBI Taxonomy" id="3641"/>
    <lineage>
        <taxon>Eukaryota</taxon>
        <taxon>Viridiplantae</taxon>
        <taxon>Streptophyta</taxon>
        <taxon>Embryophyta</taxon>
        <taxon>Tracheophyta</taxon>
        <taxon>Spermatophyta</taxon>
        <taxon>Magnoliopsida</taxon>
        <taxon>eudicotyledons</taxon>
        <taxon>Gunneridae</taxon>
        <taxon>Pentapetalae</taxon>
        <taxon>rosids</taxon>
        <taxon>malvids</taxon>
        <taxon>Malvales</taxon>
        <taxon>Malvaceae</taxon>
        <taxon>Byttnerioideae</taxon>
        <taxon>Theobroma</taxon>
    </lineage>
</organism>
<keyword evidence="2" id="KW-0806">Transcription termination</keyword>
<accession>A0A061EN31</accession>
<keyword evidence="3" id="KW-0809">Transit peptide</keyword>
<dbReference type="AlphaFoldDB" id="A0A061EN31"/>
<dbReference type="Pfam" id="PF02536">
    <property type="entry name" value="mTERF"/>
    <property type="match status" value="1"/>
</dbReference>
<name>A0A061EN31_THECC</name>
<dbReference type="InParanoid" id="A0A061EN31"/>
<dbReference type="GO" id="GO:0009658">
    <property type="term" value="P:chloroplast organization"/>
    <property type="evidence" value="ECO:0000318"/>
    <property type="project" value="GO_Central"/>
</dbReference>
<dbReference type="SMART" id="SM00733">
    <property type="entry name" value="Mterf"/>
    <property type="match status" value="2"/>
</dbReference>
<keyword evidence="5" id="KW-1185">Reference proteome</keyword>
<dbReference type="GO" id="GO:0009507">
    <property type="term" value="C:chloroplast"/>
    <property type="evidence" value="ECO:0000318"/>
    <property type="project" value="GO_Central"/>
</dbReference>
<keyword evidence="2" id="KW-0805">Transcription regulation</keyword>
<dbReference type="PANTHER" id="PTHR13068:SF166">
    <property type="entry name" value="TRANSCRIPTION TERMINATION FACTOR MTERF15, MITOCHONDRIAL-LIKE"/>
    <property type="match status" value="1"/>
</dbReference>
<dbReference type="GO" id="GO:0003676">
    <property type="term" value="F:nucleic acid binding"/>
    <property type="evidence" value="ECO:0007669"/>
    <property type="project" value="InterPro"/>
</dbReference>
<dbReference type="HOGENOM" id="CLU_1258040_0_0_1"/>
<evidence type="ECO:0000256" key="1">
    <source>
        <dbReference type="ARBA" id="ARBA00007692"/>
    </source>
</evidence>
<evidence type="ECO:0000256" key="2">
    <source>
        <dbReference type="ARBA" id="ARBA00022472"/>
    </source>
</evidence>
<dbReference type="Gene3D" id="1.25.70.10">
    <property type="entry name" value="Transcription termination factor 3, mitochondrial"/>
    <property type="match status" value="1"/>
</dbReference>
<comment type="similarity">
    <text evidence="1">Belongs to the mTERF family.</text>
</comment>
<gene>
    <name evidence="4" type="ORF">TCM_021169</name>
</gene>
<proteinExistence type="inferred from homology"/>
<evidence type="ECO:0008006" key="6">
    <source>
        <dbReference type="Google" id="ProtNLM"/>
    </source>
</evidence>
<dbReference type="InterPro" id="IPR003690">
    <property type="entry name" value="MTERF"/>
</dbReference>
<dbReference type="eggNOG" id="KOG1267">
    <property type="taxonomic scope" value="Eukaryota"/>
</dbReference>